<dbReference type="OrthoDB" id="319853at2759"/>
<sequence>MNRHREIRNYRGLPATRSSIKRMEDEVKKLRNCLDELVTKRIYKPDDSRGNEAAMIEELKDAIEKKEEIILQLKLLL</sequence>
<evidence type="ECO:0000256" key="1">
    <source>
        <dbReference type="SAM" id="Coils"/>
    </source>
</evidence>
<evidence type="ECO:0008006" key="4">
    <source>
        <dbReference type="Google" id="ProtNLM"/>
    </source>
</evidence>
<gene>
    <name evidence="2" type="ORF">SteCoe_4455</name>
</gene>
<protein>
    <recommendedName>
        <fullName evidence="4">Enkurin domain-containing protein</fullName>
    </recommendedName>
</protein>
<dbReference type="Proteomes" id="UP000187209">
    <property type="component" value="Unassembled WGS sequence"/>
</dbReference>
<dbReference type="EMBL" id="MPUH01000056">
    <property type="protein sequence ID" value="OMJ92711.1"/>
    <property type="molecule type" value="Genomic_DNA"/>
</dbReference>
<keyword evidence="3" id="KW-1185">Reference proteome</keyword>
<accession>A0A1R2CUQ8</accession>
<comment type="caution">
    <text evidence="2">The sequence shown here is derived from an EMBL/GenBank/DDBJ whole genome shotgun (WGS) entry which is preliminary data.</text>
</comment>
<name>A0A1R2CUQ8_9CILI</name>
<dbReference type="AlphaFoldDB" id="A0A1R2CUQ8"/>
<keyword evidence="1" id="KW-0175">Coiled coil</keyword>
<reference evidence="2 3" key="1">
    <citation type="submission" date="2016-11" db="EMBL/GenBank/DDBJ databases">
        <title>The macronuclear genome of Stentor coeruleus: a giant cell with tiny introns.</title>
        <authorList>
            <person name="Slabodnick M."/>
            <person name="Ruby J.G."/>
            <person name="Reiff S.B."/>
            <person name="Swart E.C."/>
            <person name="Gosai S."/>
            <person name="Prabakaran S."/>
            <person name="Witkowska E."/>
            <person name="Larue G.E."/>
            <person name="Fisher S."/>
            <person name="Freeman R.M."/>
            <person name="Gunawardena J."/>
            <person name="Chu W."/>
            <person name="Stover N.A."/>
            <person name="Gregory B.D."/>
            <person name="Nowacki M."/>
            <person name="Derisi J."/>
            <person name="Roy S.W."/>
            <person name="Marshall W.F."/>
            <person name="Sood P."/>
        </authorList>
    </citation>
    <scope>NUCLEOTIDE SEQUENCE [LARGE SCALE GENOMIC DNA]</scope>
    <source>
        <strain evidence="2">WM001</strain>
    </source>
</reference>
<organism evidence="2 3">
    <name type="scientific">Stentor coeruleus</name>
    <dbReference type="NCBI Taxonomy" id="5963"/>
    <lineage>
        <taxon>Eukaryota</taxon>
        <taxon>Sar</taxon>
        <taxon>Alveolata</taxon>
        <taxon>Ciliophora</taxon>
        <taxon>Postciliodesmatophora</taxon>
        <taxon>Heterotrichea</taxon>
        <taxon>Heterotrichida</taxon>
        <taxon>Stentoridae</taxon>
        <taxon>Stentor</taxon>
    </lineage>
</organism>
<evidence type="ECO:0000313" key="2">
    <source>
        <dbReference type="EMBL" id="OMJ92711.1"/>
    </source>
</evidence>
<feature type="coiled-coil region" evidence="1">
    <location>
        <begin position="20"/>
        <end position="76"/>
    </location>
</feature>
<proteinExistence type="predicted"/>
<evidence type="ECO:0000313" key="3">
    <source>
        <dbReference type="Proteomes" id="UP000187209"/>
    </source>
</evidence>